<proteinExistence type="predicted"/>
<organism evidence="2 3">
    <name type="scientific">Daedalea quercina L-15889</name>
    <dbReference type="NCBI Taxonomy" id="1314783"/>
    <lineage>
        <taxon>Eukaryota</taxon>
        <taxon>Fungi</taxon>
        <taxon>Dikarya</taxon>
        <taxon>Basidiomycota</taxon>
        <taxon>Agaricomycotina</taxon>
        <taxon>Agaricomycetes</taxon>
        <taxon>Polyporales</taxon>
        <taxon>Fomitopsis</taxon>
    </lineage>
</organism>
<feature type="domain" description="DUF6589" evidence="1">
    <location>
        <begin position="147"/>
        <end position="268"/>
    </location>
</feature>
<reference evidence="2 3" key="1">
    <citation type="journal article" date="2016" name="Mol. Biol. Evol.">
        <title>Comparative Genomics of Early-Diverging Mushroom-Forming Fungi Provides Insights into the Origins of Lignocellulose Decay Capabilities.</title>
        <authorList>
            <person name="Nagy L.G."/>
            <person name="Riley R."/>
            <person name="Tritt A."/>
            <person name="Adam C."/>
            <person name="Daum C."/>
            <person name="Floudas D."/>
            <person name="Sun H."/>
            <person name="Yadav J.S."/>
            <person name="Pangilinan J."/>
            <person name="Larsson K.H."/>
            <person name="Matsuura K."/>
            <person name="Barry K."/>
            <person name="Labutti K."/>
            <person name="Kuo R."/>
            <person name="Ohm R.A."/>
            <person name="Bhattacharya S.S."/>
            <person name="Shirouzu T."/>
            <person name="Yoshinaga Y."/>
            <person name="Martin F.M."/>
            <person name="Grigoriev I.V."/>
            <person name="Hibbett D.S."/>
        </authorList>
    </citation>
    <scope>NUCLEOTIDE SEQUENCE [LARGE SCALE GENOMIC DNA]</scope>
    <source>
        <strain evidence="2 3">L-15889</strain>
    </source>
</reference>
<sequence>VVVISIAMQTMNQQCNALGAINGIFFHACVTPDKVIKALAHMGISISPYAINTAVKSLSRGSIEAIAALGETLTAVFAFDNFEIKLHTVTPTIDKPSQDLVHLTSGDIFALDHGVTADDLRCSRVLWDCSPLNPNRSEILPTRSFLELLLLHPEAPHMGNLSQRARFNAWKFVHDITHFGPPYFRQFAPLVHKPDPIECIPVTKLHHRPTRTMEVNNSTVDGNIEAIENLCAQAGLGDPTDVHAYGDEVDISEFVVLCHGDLGTLERV</sequence>
<gene>
    <name evidence="2" type="ORF">DAEQUDRAFT_638358</name>
</gene>
<protein>
    <recommendedName>
        <fullName evidence="1">DUF6589 domain-containing protein</fullName>
    </recommendedName>
</protein>
<feature type="non-terminal residue" evidence="2">
    <location>
        <position position="268"/>
    </location>
</feature>
<accession>A0A165KVX1</accession>
<name>A0A165KVX1_9APHY</name>
<dbReference type="AlphaFoldDB" id="A0A165KVX1"/>
<evidence type="ECO:0000313" key="2">
    <source>
        <dbReference type="EMBL" id="KZT63653.1"/>
    </source>
</evidence>
<evidence type="ECO:0000259" key="1">
    <source>
        <dbReference type="Pfam" id="PF20231"/>
    </source>
</evidence>
<dbReference type="STRING" id="1314783.A0A165KVX1"/>
<dbReference type="Proteomes" id="UP000076727">
    <property type="component" value="Unassembled WGS sequence"/>
</dbReference>
<dbReference type="Pfam" id="PF20231">
    <property type="entry name" value="DUF6589"/>
    <property type="match status" value="1"/>
</dbReference>
<keyword evidence="3" id="KW-1185">Reference proteome</keyword>
<dbReference type="InterPro" id="IPR046496">
    <property type="entry name" value="DUF6589"/>
</dbReference>
<dbReference type="OrthoDB" id="4743193at2759"/>
<dbReference type="EMBL" id="KV429166">
    <property type="protein sequence ID" value="KZT63653.1"/>
    <property type="molecule type" value="Genomic_DNA"/>
</dbReference>
<evidence type="ECO:0000313" key="3">
    <source>
        <dbReference type="Proteomes" id="UP000076727"/>
    </source>
</evidence>
<feature type="non-terminal residue" evidence="2">
    <location>
        <position position="1"/>
    </location>
</feature>